<accession>A0AAE3J8V5</accession>
<dbReference type="PANTHER" id="PTHR43095:SF5">
    <property type="entry name" value="XYLULOSE KINASE"/>
    <property type="match status" value="1"/>
</dbReference>
<dbReference type="RefSeq" id="WP_308455962.1">
    <property type="nucleotide sequence ID" value="NZ_JAJEQM010000003.1"/>
</dbReference>
<evidence type="ECO:0000259" key="4">
    <source>
        <dbReference type="Pfam" id="PF00370"/>
    </source>
</evidence>
<keyword evidence="3 6" id="KW-0418">Kinase</keyword>
<evidence type="ECO:0000313" key="6">
    <source>
        <dbReference type="EMBL" id="MCC2209917.1"/>
    </source>
</evidence>
<dbReference type="InterPro" id="IPR018485">
    <property type="entry name" value="FGGY_C"/>
</dbReference>
<evidence type="ECO:0000259" key="5">
    <source>
        <dbReference type="Pfam" id="PF02782"/>
    </source>
</evidence>
<dbReference type="Gene3D" id="3.30.420.40">
    <property type="match status" value="2"/>
</dbReference>
<proteinExistence type="inferred from homology"/>
<protein>
    <submittedName>
        <fullName evidence="6">FGGY-family carbohydrate kinase</fullName>
    </submittedName>
</protein>
<dbReference type="Pfam" id="PF00370">
    <property type="entry name" value="FGGY_N"/>
    <property type="match status" value="1"/>
</dbReference>
<dbReference type="SUPFAM" id="SSF53067">
    <property type="entry name" value="Actin-like ATPase domain"/>
    <property type="match status" value="2"/>
</dbReference>
<gene>
    <name evidence="6" type="ORF">LKE05_03770</name>
</gene>
<dbReference type="Proteomes" id="UP001198242">
    <property type="component" value="Unassembled WGS sequence"/>
</dbReference>
<dbReference type="GO" id="GO:0005975">
    <property type="term" value="P:carbohydrate metabolic process"/>
    <property type="evidence" value="ECO:0007669"/>
    <property type="project" value="InterPro"/>
</dbReference>
<dbReference type="GO" id="GO:0016301">
    <property type="term" value="F:kinase activity"/>
    <property type="evidence" value="ECO:0007669"/>
    <property type="project" value="UniProtKB-KW"/>
</dbReference>
<comment type="similarity">
    <text evidence="1">Belongs to the FGGY kinase family.</text>
</comment>
<reference evidence="6 7" key="1">
    <citation type="submission" date="2021-10" db="EMBL/GenBank/DDBJ databases">
        <title>Anaerobic single-cell dispensing facilitates the cultivation of human gut bacteria.</title>
        <authorList>
            <person name="Afrizal A."/>
        </authorList>
    </citation>
    <scope>NUCLEOTIDE SEQUENCE [LARGE SCALE GENOMIC DNA]</scope>
    <source>
        <strain evidence="6 7">CLA-AA-H232</strain>
    </source>
</reference>
<feature type="domain" description="Carbohydrate kinase FGGY N-terminal" evidence="4">
    <location>
        <begin position="14"/>
        <end position="240"/>
    </location>
</feature>
<dbReference type="Pfam" id="PF02782">
    <property type="entry name" value="FGGY_C"/>
    <property type="match status" value="1"/>
</dbReference>
<evidence type="ECO:0000256" key="1">
    <source>
        <dbReference type="ARBA" id="ARBA00009156"/>
    </source>
</evidence>
<sequence length="532" mass="58477">MEQIKNAIQNGKTVLGIELGSTRIKAVLIDENNNPIASGSYEWENRLENGIWTYSLEDVWTGIQTSYKNMADDVKNQYGEELTKIGAIGFSAMMHGYMAFDENKELLVPFRTWRNSITGKAAAELTSLFDFNIPERWSIAHLYQAILNGEEHISKIKYLTTLAGYVHWKLTGEFVLGIGEASGMFPIDSASKDYNKGMIEKFDKLISNKNLPYTISDLLPKVLVAGENAGTLSEEGAKLLDTTGKLGAGIPLCPPEGDASTGMTATNSITKRTGNVSAGTSVFAMVVLEKPLSKAYPEIDIVTTPVGDDVAMVHVNNCTSDLNAWVNIFREYSAELGIEISTEKLYGTLYRKALEGDADCGGLLSYGYFSGENITGLEEGRQLFVRTPDSKFNLANMMRTHLYSALGTLKLGMDILLDKENVKLDRMFGHGGLFKTKDVGQKFMAAAINTPVSLMETAGEGGAWGIALLASYMLAKSENETLTDFLNNKVFSQSESYTLEPTDEDVKGFNEFAVRYKNGLPIEKAAVEYLKY</sequence>
<dbReference type="InterPro" id="IPR043129">
    <property type="entry name" value="ATPase_NBD"/>
</dbReference>
<evidence type="ECO:0000313" key="7">
    <source>
        <dbReference type="Proteomes" id="UP001198242"/>
    </source>
</evidence>
<dbReference type="EMBL" id="JAJEQM010000003">
    <property type="protein sequence ID" value="MCC2209917.1"/>
    <property type="molecule type" value="Genomic_DNA"/>
</dbReference>
<keyword evidence="7" id="KW-1185">Reference proteome</keyword>
<dbReference type="CDD" id="cd07809">
    <property type="entry name" value="ASKHA_NBD_FGGY_BaXK-like"/>
    <property type="match status" value="1"/>
</dbReference>
<comment type="caution">
    <text evidence="6">The sequence shown here is derived from an EMBL/GenBank/DDBJ whole genome shotgun (WGS) entry which is preliminary data.</text>
</comment>
<evidence type="ECO:0000256" key="2">
    <source>
        <dbReference type="ARBA" id="ARBA00022679"/>
    </source>
</evidence>
<organism evidence="6 7">
    <name type="scientific">Hominilimicola fabiformis</name>
    <dbReference type="NCBI Taxonomy" id="2885356"/>
    <lineage>
        <taxon>Bacteria</taxon>
        <taxon>Bacillati</taxon>
        <taxon>Bacillota</taxon>
        <taxon>Clostridia</taxon>
        <taxon>Eubacteriales</taxon>
        <taxon>Oscillospiraceae</taxon>
        <taxon>Hominilimicola</taxon>
    </lineage>
</organism>
<name>A0AAE3J8V5_9FIRM</name>
<dbReference type="PANTHER" id="PTHR43095">
    <property type="entry name" value="SUGAR KINASE"/>
    <property type="match status" value="1"/>
</dbReference>
<feature type="domain" description="Carbohydrate kinase FGGY C-terminal" evidence="5">
    <location>
        <begin position="275"/>
        <end position="473"/>
    </location>
</feature>
<keyword evidence="2" id="KW-0808">Transferase</keyword>
<dbReference type="InterPro" id="IPR050406">
    <property type="entry name" value="FGGY_Carb_Kinase"/>
</dbReference>
<dbReference type="InterPro" id="IPR018484">
    <property type="entry name" value="FGGY_N"/>
</dbReference>
<dbReference type="AlphaFoldDB" id="A0AAE3J8V5"/>
<evidence type="ECO:0000256" key="3">
    <source>
        <dbReference type="ARBA" id="ARBA00022777"/>
    </source>
</evidence>